<evidence type="ECO:0000313" key="1">
    <source>
        <dbReference type="EMBL" id="TCO30206.1"/>
    </source>
</evidence>
<dbReference type="Proteomes" id="UP000294508">
    <property type="component" value="Unassembled WGS sequence"/>
</dbReference>
<protein>
    <submittedName>
        <fullName evidence="1">Uncharacterized protein</fullName>
    </submittedName>
</protein>
<dbReference type="EMBL" id="SLWN01000005">
    <property type="protein sequence ID" value="TCO30206.1"/>
    <property type="molecule type" value="Genomic_DNA"/>
</dbReference>
<evidence type="ECO:0000313" key="2">
    <source>
        <dbReference type="Proteomes" id="UP000294508"/>
    </source>
</evidence>
<gene>
    <name evidence="1" type="ORF">EV652_105200</name>
</gene>
<sequence length="87" mass="9571">MPIIAPPTFTGVASTPYWHALKAGYSTHRPITAEDEAAIPYLGVAGRISNLRFHLVDKPLIRGTESRTEGWADRELTALRQAADELL</sequence>
<accession>A0A4V2S040</accession>
<dbReference type="AlphaFoldDB" id="A0A4V2S040"/>
<name>A0A4V2S040_9ACTN</name>
<reference evidence="1 2" key="1">
    <citation type="journal article" date="2015" name="Stand. Genomic Sci.">
        <title>Genomic Encyclopedia of Bacterial and Archaeal Type Strains, Phase III: the genomes of soil and plant-associated and newly described type strains.</title>
        <authorList>
            <person name="Whitman W.B."/>
            <person name="Woyke T."/>
            <person name="Klenk H.P."/>
            <person name="Zhou Y."/>
            <person name="Lilburn T.G."/>
            <person name="Beck B.J."/>
            <person name="De Vos P."/>
            <person name="Vandamme P."/>
            <person name="Eisen J.A."/>
            <person name="Garrity G."/>
            <person name="Hugenholtz P."/>
            <person name="Kyrpides N.C."/>
        </authorList>
    </citation>
    <scope>NUCLEOTIDE SEQUENCE [LARGE SCALE GENOMIC DNA]</scope>
    <source>
        <strain evidence="1 2">VKM Ac-2572</strain>
    </source>
</reference>
<proteinExistence type="predicted"/>
<comment type="caution">
    <text evidence="1">The sequence shown here is derived from an EMBL/GenBank/DDBJ whole genome shotgun (WGS) entry which is preliminary data.</text>
</comment>
<keyword evidence="2" id="KW-1185">Reference proteome</keyword>
<organism evidence="1 2">
    <name type="scientific">Kribbella steppae</name>
    <dbReference type="NCBI Taxonomy" id="2512223"/>
    <lineage>
        <taxon>Bacteria</taxon>
        <taxon>Bacillati</taxon>
        <taxon>Actinomycetota</taxon>
        <taxon>Actinomycetes</taxon>
        <taxon>Propionibacteriales</taxon>
        <taxon>Kribbellaceae</taxon>
        <taxon>Kribbella</taxon>
    </lineage>
</organism>